<evidence type="ECO:0000313" key="3">
    <source>
        <dbReference type="Proteomes" id="UP000565579"/>
    </source>
</evidence>
<comment type="caution">
    <text evidence="2">The sequence shown here is derived from an EMBL/GenBank/DDBJ whole genome shotgun (WGS) entry which is preliminary data.</text>
</comment>
<organism evidence="2 3">
    <name type="scientific">Nonomuraea rubra</name>
    <dbReference type="NCBI Taxonomy" id="46180"/>
    <lineage>
        <taxon>Bacteria</taxon>
        <taxon>Bacillati</taxon>
        <taxon>Actinomycetota</taxon>
        <taxon>Actinomycetes</taxon>
        <taxon>Streptosporangiales</taxon>
        <taxon>Streptosporangiaceae</taxon>
        <taxon>Nonomuraea</taxon>
    </lineage>
</organism>
<protein>
    <submittedName>
        <fullName evidence="2">Uncharacterized protein</fullName>
    </submittedName>
</protein>
<feature type="compositionally biased region" description="Basic and acidic residues" evidence="1">
    <location>
        <begin position="1"/>
        <end position="11"/>
    </location>
</feature>
<dbReference type="Proteomes" id="UP000565579">
    <property type="component" value="Unassembled WGS sequence"/>
</dbReference>
<feature type="region of interest" description="Disordered" evidence="1">
    <location>
        <begin position="1"/>
        <end position="45"/>
    </location>
</feature>
<reference evidence="2 3" key="1">
    <citation type="submission" date="2020-08" db="EMBL/GenBank/DDBJ databases">
        <title>Sequencing the genomes of 1000 actinobacteria strains.</title>
        <authorList>
            <person name="Klenk H.-P."/>
        </authorList>
    </citation>
    <scope>NUCLEOTIDE SEQUENCE [LARGE SCALE GENOMIC DNA]</scope>
    <source>
        <strain evidence="2 3">DSM 43768</strain>
    </source>
</reference>
<sequence>MARRGGERSGGGRETGNVRIPLPDGGSLTAGQGDGDSMTAGQGVT</sequence>
<name>A0A7X0U3X1_9ACTN</name>
<gene>
    <name evidence="2" type="ORF">HD593_008700</name>
</gene>
<evidence type="ECO:0000313" key="2">
    <source>
        <dbReference type="EMBL" id="MBB6553905.1"/>
    </source>
</evidence>
<accession>A0A7X0U3X1</accession>
<dbReference type="RefSeq" id="WP_185108375.1">
    <property type="nucleotide sequence ID" value="NZ_BAAAXY010000013.1"/>
</dbReference>
<dbReference type="AlphaFoldDB" id="A0A7X0U3X1"/>
<proteinExistence type="predicted"/>
<keyword evidence="3" id="KW-1185">Reference proteome</keyword>
<evidence type="ECO:0000256" key="1">
    <source>
        <dbReference type="SAM" id="MobiDB-lite"/>
    </source>
</evidence>
<dbReference type="EMBL" id="JACHMI010000001">
    <property type="protein sequence ID" value="MBB6553905.1"/>
    <property type="molecule type" value="Genomic_DNA"/>
</dbReference>